<dbReference type="RefSeq" id="WP_045276421.1">
    <property type="nucleotide sequence ID" value="NZ_BAAAUP010000002.1"/>
</dbReference>
<comment type="caution">
    <text evidence="1">The sequence shown here is derived from an EMBL/GenBank/DDBJ whole genome shotgun (WGS) entry which is preliminary data.</text>
</comment>
<evidence type="ECO:0000313" key="1">
    <source>
        <dbReference type="EMBL" id="KJL38733.1"/>
    </source>
</evidence>
<dbReference type="Proteomes" id="UP000033956">
    <property type="component" value="Unassembled WGS sequence"/>
</dbReference>
<gene>
    <name evidence="1" type="ORF">RS81_02528</name>
</gene>
<accession>A0A0M2H357</accession>
<dbReference type="AlphaFoldDB" id="A0A0M2H357"/>
<keyword evidence="2" id="KW-1185">Reference proteome</keyword>
<dbReference type="PATRIC" id="fig|92835.4.peg.2561"/>
<evidence type="ECO:0000313" key="2">
    <source>
        <dbReference type="Proteomes" id="UP000033956"/>
    </source>
</evidence>
<protein>
    <submittedName>
        <fullName evidence="1">Uncharacterized protein</fullName>
    </submittedName>
</protein>
<name>A0A0M2H357_9MICO</name>
<proteinExistence type="predicted"/>
<sequence length="99" mass="10523">MLSSAQDAADELIADDTNSVTGVEFNDAMTPVNVSVDAAKYGALESSLALGFYVQGALYQQINGVAPDDIDVIVEFVDEATGEVLDTGSYREMRENLGQ</sequence>
<dbReference type="EMBL" id="JYIZ01000054">
    <property type="protein sequence ID" value="KJL38733.1"/>
    <property type="molecule type" value="Genomic_DNA"/>
</dbReference>
<reference evidence="1 2" key="1">
    <citation type="submission" date="2015-02" db="EMBL/GenBank/DDBJ databases">
        <title>Draft genome sequences of ten Microbacterium spp. with emphasis on heavy metal contaminated environments.</title>
        <authorList>
            <person name="Corretto E."/>
        </authorList>
    </citation>
    <scope>NUCLEOTIDE SEQUENCE [LARGE SCALE GENOMIC DNA]</scope>
    <source>
        <strain evidence="1 2">DSM 12510</strain>
    </source>
</reference>
<dbReference type="OrthoDB" id="5060346at2"/>
<organism evidence="1 2">
    <name type="scientific">Microbacterium terrae</name>
    <dbReference type="NCBI Taxonomy" id="69369"/>
    <lineage>
        <taxon>Bacteria</taxon>
        <taxon>Bacillati</taxon>
        <taxon>Actinomycetota</taxon>
        <taxon>Actinomycetes</taxon>
        <taxon>Micrococcales</taxon>
        <taxon>Microbacteriaceae</taxon>
        <taxon>Microbacterium</taxon>
    </lineage>
</organism>